<proteinExistence type="inferred from homology"/>
<dbReference type="CDD" id="cd24048">
    <property type="entry name" value="ASKHA_NBD_FtsA"/>
    <property type="match status" value="1"/>
</dbReference>
<evidence type="ECO:0000259" key="7">
    <source>
        <dbReference type="SMART" id="SM00842"/>
    </source>
</evidence>
<organism evidence="8 9">
    <name type="scientific">Aliidiomarina taiwanensis</name>
    <dbReference type="NCBI Taxonomy" id="946228"/>
    <lineage>
        <taxon>Bacteria</taxon>
        <taxon>Pseudomonadati</taxon>
        <taxon>Pseudomonadota</taxon>
        <taxon>Gammaproteobacteria</taxon>
        <taxon>Alteromonadales</taxon>
        <taxon>Idiomarinaceae</taxon>
        <taxon>Aliidiomarina</taxon>
    </lineage>
</organism>
<name>A0A432X7N9_9GAMM</name>
<dbReference type="Proteomes" id="UP000286976">
    <property type="component" value="Unassembled WGS sequence"/>
</dbReference>
<dbReference type="SUPFAM" id="SSF53067">
    <property type="entry name" value="Actin-like ATPase domain"/>
    <property type="match status" value="2"/>
</dbReference>
<reference evidence="8 9" key="1">
    <citation type="journal article" date="2011" name="Front. Microbiol.">
        <title>Genomic signatures of strain selection and enhancement in Bacillus atrophaeus var. globigii, a historical biowarfare simulant.</title>
        <authorList>
            <person name="Gibbons H.S."/>
            <person name="Broomall S.M."/>
            <person name="McNew L.A."/>
            <person name="Daligault H."/>
            <person name="Chapman C."/>
            <person name="Bruce D."/>
            <person name="Karavis M."/>
            <person name="Krepps M."/>
            <person name="McGregor P.A."/>
            <person name="Hong C."/>
            <person name="Park K.H."/>
            <person name="Akmal A."/>
            <person name="Feldman A."/>
            <person name="Lin J.S."/>
            <person name="Chang W.E."/>
            <person name="Higgs B.W."/>
            <person name="Demirev P."/>
            <person name="Lindquist J."/>
            <person name="Liem A."/>
            <person name="Fochler E."/>
            <person name="Read T.D."/>
            <person name="Tapia R."/>
            <person name="Johnson S."/>
            <person name="Bishop-Lilly K.A."/>
            <person name="Detter C."/>
            <person name="Han C."/>
            <person name="Sozhamannan S."/>
            <person name="Rosenzweig C.N."/>
            <person name="Skowronski E.W."/>
        </authorList>
    </citation>
    <scope>NUCLEOTIDE SEQUENCE [LARGE SCALE GENOMIC DNA]</scope>
    <source>
        <strain evidence="8 9">AIT1</strain>
    </source>
</reference>
<evidence type="ECO:0000256" key="3">
    <source>
        <dbReference type="ARBA" id="ARBA00023136"/>
    </source>
</evidence>
<dbReference type="EMBL" id="PIPQ01000002">
    <property type="protein sequence ID" value="RUO42891.1"/>
    <property type="molecule type" value="Genomic_DNA"/>
</dbReference>
<keyword evidence="3 5" id="KW-0472">Membrane</keyword>
<dbReference type="NCBIfam" id="NF007009">
    <property type="entry name" value="PRK09472.1"/>
    <property type="match status" value="1"/>
</dbReference>
<dbReference type="Pfam" id="PF14450">
    <property type="entry name" value="FtsA"/>
    <property type="match status" value="2"/>
</dbReference>
<feature type="domain" description="SHS2" evidence="7">
    <location>
        <begin position="28"/>
        <end position="214"/>
    </location>
</feature>
<keyword evidence="1 5" id="KW-1003">Cell membrane</keyword>
<dbReference type="GO" id="GO:0009898">
    <property type="term" value="C:cytoplasmic side of plasma membrane"/>
    <property type="evidence" value="ECO:0007669"/>
    <property type="project" value="UniProtKB-UniRule"/>
</dbReference>
<dbReference type="OrthoDB" id="9810567at2"/>
<dbReference type="SMART" id="SM00842">
    <property type="entry name" value="FtsA"/>
    <property type="match status" value="1"/>
</dbReference>
<dbReference type="Gene3D" id="3.30.420.40">
    <property type="match status" value="1"/>
</dbReference>
<keyword evidence="9" id="KW-1185">Reference proteome</keyword>
<evidence type="ECO:0000313" key="8">
    <source>
        <dbReference type="EMBL" id="RUO42891.1"/>
    </source>
</evidence>
<dbReference type="GO" id="GO:0043093">
    <property type="term" value="P:FtsZ-dependent cytokinesis"/>
    <property type="evidence" value="ECO:0007669"/>
    <property type="project" value="UniProtKB-UniRule"/>
</dbReference>
<dbReference type="FunFam" id="3.30.1490.110:FF:000001">
    <property type="entry name" value="Cell division protein FtsA"/>
    <property type="match status" value="1"/>
</dbReference>
<dbReference type="AlphaFoldDB" id="A0A432X7N9"/>
<dbReference type="PANTHER" id="PTHR32432:SF4">
    <property type="entry name" value="CELL DIVISION PROTEIN FTSA"/>
    <property type="match status" value="1"/>
</dbReference>
<evidence type="ECO:0000256" key="2">
    <source>
        <dbReference type="ARBA" id="ARBA00022618"/>
    </source>
</evidence>
<dbReference type="NCBIfam" id="TIGR01174">
    <property type="entry name" value="ftsA"/>
    <property type="match status" value="1"/>
</dbReference>
<comment type="caution">
    <text evidence="8">The sequence shown here is derived from an EMBL/GenBank/DDBJ whole genome shotgun (WGS) entry which is preliminary data.</text>
</comment>
<dbReference type="PANTHER" id="PTHR32432">
    <property type="entry name" value="CELL DIVISION PROTEIN FTSA-RELATED"/>
    <property type="match status" value="1"/>
</dbReference>
<dbReference type="GO" id="GO:0032153">
    <property type="term" value="C:cell division site"/>
    <property type="evidence" value="ECO:0007669"/>
    <property type="project" value="UniProtKB-UniRule"/>
</dbReference>
<dbReference type="Gene3D" id="3.30.1490.110">
    <property type="match status" value="1"/>
</dbReference>
<gene>
    <name evidence="5" type="primary">ftsA</name>
    <name evidence="8" type="ORF">CWE15_05680</name>
</gene>
<dbReference type="InterPro" id="IPR020823">
    <property type="entry name" value="Cell_div_FtsA"/>
</dbReference>
<evidence type="ECO:0000256" key="1">
    <source>
        <dbReference type="ARBA" id="ARBA00022475"/>
    </source>
</evidence>
<dbReference type="InterPro" id="IPR050696">
    <property type="entry name" value="FtsA/MreB"/>
</dbReference>
<evidence type="ECO:0000256" key="5">
    <source>
        <dbReference type="HAMAP-Rule" id="MF_02033"/>
    </source>
</evidence>
<comment type="function">
    <text evidence="5 6">Cell division protein that is involved in the assembly of the Z ring. May serve as a membrane anchor for the Z ring.</text>
</comment>
<evidence type="ECO:0000313" key="9">
    <source>
        <dbReference type="Proteomes" id="UP000286976"/>
    </source>
</evidence>
<accession>A0A432X7N9</accession>
<evidence type="ECO:0000256" key="6">
    <source>
        <dbReference type="PIRNR" id="PIRNR003101"/>
    </source>
</evidence>
<sequence>MTPALLSVGITHNQVNNVIVKNEEGTMIVSLDVGTSKVTALIGEILPDGELSVIGVGVTPSRGMDKGGVNDLNLVVQSIQTAVNEAELMADCRASAVYLNISGRHISCQNESGMVPIGDVEVTQEDVENVIHAAQSVPIAQERRILHVLPQEFVIDSQESIKSPIGMSGVRMEALVHIITCANDMAKNIIKAVERCELQVEGLVFSALSSSHAVLTDDEKELGCALVDMGGGTIDICIYAGGVLRHTAVIPVGGNQVTNDIAKIFRTPLGNAEDIKVQYACAVRQMVSNEDTIEVPSVGGRAARIMSRHTLAEVVEPRYLELFELVRDEIERTGLDNQIAAGVVLTGGTSKMEGAVDFAEQVFQMPVRLGGPLGVKGLTDYVSDPVYATAVGLLKFGQLELAEQEKERSRQIEGRIWTRLKSWFRGEF</sequence>
<keyword evidence="2 5" id="KW-0132">Cell division</keyword>
<dbReference type="InterPro" id="IPR003494">
    <property type="entry name" value="SHS2_FtsA"/>
</dbReference>
<dbReference type="PIRSF" id="PIRSF003101">
    <property type="entry name" value="FtsA"/>
    <property type="match status" value="1"/>
</dbReference>
<protein>
    <recommendedName>
        <fullName evidence="5 6">Cell division protein FtsA</fullName>
    </recommendedName>
</protein>
<keyword evidence="4 5" id="KW-0131">Cell cycle</keyword>
<dbReference type="HAMAP" id="MF_02033">
    <property type="entry name" value="FtsA"/>
    <property type="match status" value="1"/>
</dbReference>
<comment type="subunit">
    <text evidence="5">Self-interacts. Interacts with FtsZ.</text>
</comment>
<comment type="similarity">
    <text evidence="5 6">Belongs to the FtsA/MreB family.</text>
</comment>
<dbReference type="InterPro" id="IPR043129">
    <property type="entry name" value="ATPase_NBD"/>
</dbReference>
<dbReference type="Pfam" id="PF02491">
    <property type="entry name" value="SHS2_FTSA"/>
    <property type="match status" value="1"/>
</dbReference>
<comment type="subcellular location">
    <subcellularLocation>
        <location evidence="5">Cell membrane</location>
        <topology evidence="5">Peripheral membrane protein</topology>
        <orientation evidence="5">Cytoplasmic side</orientation>
    </subcellularLocation>
    <text evidence="5">Localizes to the Z ring in an FtsZ-dependent manner. Targeted to the membrane through a conserved C-terminal amphipathic helix.</text>
</comment>
<evidence type="ECO:0000256" key="4">
    <source>
        <dbReference type="ARBA" id="ARBA00023306"/>
    </source>
</evidence>